<dbReference type="CDD" id="cd08267">
    <property type="entry name" value="MDR1"/>
    <property type="match status" value="1"/>
</dbReference>
<dbReference type="SMART" id="SM00829">
    <property type="entry name" value="PKS_ER"/>
    <property type="match status" value="1"/>
</dbReference>
<protein>
    <submittedName>
        <fullName evidence="2">NAD(P)-dependent alcohol dehydrogenase</fullName>
    </submittedName>
</protein>
<dbReference type="InterPro" id="IPR011032">
    <property type="entry name" value="GroES-like_sf"/>
</dbReference>
<dbReference type="InterPro" id="IPR013154">
    <property type="entry name" value="ADH-like_N"/>
</dbReference>
<dbReference type="Pfam" id="PF08240">
    <property type="entry name" value="ADH_N"/>
    <property type="match status" value="1"/>
</dbReference>
<dbReference type="Gene3D" id="3.90.180.10">
    <property type="entry name" value="Medium-chain alcohol dehydrogenases, catalytic domain"/>
    <property type="match status" value="1"/>
</dbReference>
<dbReference type="Proteomes" id="UP000298616">
    <property type="component" value="Chromosome"/>
</dbReference>
<reference evidence="2 3" key="1">
    <citation type="submission" date="2018-04" db="EMBL/GenBank/DDBJ databases">
        <title>Complete genome uncultured novel isolate.</title>
        <authorList>
            <person name="Merlino G."/>
        </authorList>
    </citation>
    <scope>NUCLEOTIDE SEQUENCE [LARGE SCALE GENOMIC DNA]</scope>
    <source>
        <strain evidence="3">R1DC9</strain>
    </source>
</reference>
<dbReference type="InterPro" id="IPR036291">
    <property type="entry name" value="NAD(P)-bd_dom_sf"/>
</dbReference>
<dbReference type="Pfam" id="PF13602">
    <property type="entry name" value="ADH_zinc_N_2"/>
    <property type="match status" value="1"/>
</dbReference>
<dbReference type="PANTHER" id="PTHR44013">
    <property type="entry name" value="ZINC-TYPE ALCOHOL DEHYDROGENASE-LIKE PROTEIN C16A3.02C"/>
    <property type="match status" value="1"/>
</dbReference>
<feature type="domain" description="Enoyl reductase (ER)" evidence="1">
    <location>
        <begin position="10"/>
        <end position="321"/>
    </location>
</feature>
<dbReference type="RefSeq" id="WP_137091265.1">
    <property type="nucleotide sequence ID" value="NZ_CP028923.1"/>
</dbReference>
<dbReference type="SUPFAM" id="SSF51735">
    <property type="entry name" value="NAD(P)-binding Rossmann-fold domains"/>
    <property type="match status" value="1"/>
</dbReference>
<evidence type="ECO:0000313" key="2">
    <source>
        <dbReference type="EMBL" id="QCK15668.1"/>
    </source>
</evidence>
<accession>A0A4D7K8R3</accession>
<dbReference type="EMBL" id="CP028923">
    <property type="protein sequence ID" value="QCK15668.1"/>
    <property type="molecule type" value="Genomic_DNA"/>
</dbReference>
<dbReference type="InterPro" id="IPR052733">
    <property type="entry name" value="Chloroplast_QOR"/>
</dbReference>
<organism evidence="2 3">
    <name type="scientific">Mangrovivirga cuniculi</name>
    <dbReference type="NCBI Taxonomy" id="2715131"/>
    <lineage>
        <taxon>Bacteria</taxon>
        <taxon>Pseudomonadati</taxon>
        <taxon>Bacteroidota</taxon>
        <taxon>Cytophagia</taxon>
        <taxon>Cytophagales</taxon>
        <taxon>Mangrovivirgaceae</taxon>
        <taxon>Mangrovivirga</taxon>
    </lineage>
</organism>
<proteinExistence type="predicted"/>
<gene>
    <name evidence="2" type="ORF">DCC35_13405</name>
</gene>
<dbReference type="SUPFAM" id="SSF50129">
    <property type="entry name" value="GroES-like"/>
    <property type="match status" value="1"/>
</dbReference>
<dbReference type="PANTHER" id="PTHR44013:SF1">
    <property type="entry name" value="ZINC-TYPE ALCOHOL DEHYDROGENASE-LIKE PROTEIN C16A3.02C"/>
    <property type="match status" value="1"/>
</dbReference>
<dbReference type="Gene3D" id="3.40.50.720">
    <property type="entry name" value="NAD(P)-binding Rossmann-like Domain"/>
    <property type="match status" value="1"/>
</dbReference>
<name>A0A4D7K8R3_9BACT</name>
<dbReference type="OrthoDB" id="648910at2"/>
<keyword evidence="3" id="KW-1185">Reference proteome</keyword>
<evidence type="ECO:0000259" key="1">
    <source>
        <dbReference type="SMART" id="SM00829"/>
    </source>
</evidence>
<evidence type="ECO:0000313" key="3">
    <source>
        <dbReference type="Proteomes" id="UP000298616"/>
    </source>
</evidence>
<dbReference type="KEGG" id="fpf:DCC35_13405"/>
<dbReference type="AlphaFoldDB" id="A0A4D7K8R3"/>
<dbReference type="GO" id="GO:0016491">
    <property type="term" value="F:oxidoreductase activity"/>
    <property type="evidence" value="ECO:0007669"/>
    <property type="project" value="InterPro"/>
</dbReference>
<sequence length="324" mass="35659">MKAAVLTAYGSVENIQIKEVPDPIPETSEVLIKIHTCTVSAADCEIRRFDIQPLFWIPLRLVMGLFKPRKNKILGQEFAGEIIATGPDVKHFKIGDLVFGSGGFQMGCQAEYKCKNENTGIIHKPAGITFEEAVTIPLGGLNALHYLRKAKITSSDRVLIIGAGGSIGTYAVQLASKTGAHITATDSHEKLEMLKGIGANEVIDYKKEDFWLSKKKYDVIFDVSFKTGYSKCISALAPKGRYIPADYSLSLLLRGFMTTLFTSNKVIITLAGDKNEDLFELAKLIENKNIKPVVGKTYTLEEIPEANRHIEKGHKQGSLVVRVS</sequence>
<dbReference type="InterPro" id="IPR020843">
    <property type="entry name" value="ER"/>
</dbReference>